<gene>
    <name evidence="7" type="ORF">SAMN04487779_101695</name>
</gene>
<organism evidence="7 8">
    <name type="scientific">Belnapia rosea</name>
    <dbReference type="NCBI Taxonomy" id="938405"/>
    <lineage>
        <taxon>Bacteria</taxon>
        <taxon>Pseudomonadati</taxon>
        <taxon>Pseudomonadota</taxon>
        <taxon>Alphaproteobacteria</taxon>
        <taxon>Acetobacterales</taxon>
        <taxon>Roseomonadaceae</taxon>
        <taxon>Belnapia</taxon>
    </lineage>
</organism>
<evidence type="ECO:0000256" key="2">
    <source>
        <dbReference type="ARBA" id="ARBA00022692"/>
    </source>
</evidence>
<keyword evidence="4 5" id="KW-0472">Membrane</keyword>
<sequence>MLRLILLLPVLVLLVLFGLSNREEVLLHLWPFDLAWAVPLSVAMLVFGAVLFLCGALVASTAGLRHRARARRAERAAQVLEAELHEYRAAAARQVGPVPQPAGTSLARIHRPAA</sequence>
<keyword evidence="8" id="KW-1185">Reference proteome</keyword>
<evidence type="ECO:0000256" key="4">
    <source>
        <dbReference type="ARBA" id="ARBA00023136"/>
    </source>
</evidence>
<dbReference type="GO" id="GO:0005886">
    <property type="term" value="C:plasma membrane"/>
    <property type="evidence" value="ECO:0007669"/>
    <property type="project" value="InterPro"/>
</dbReference>
<keyword evidence="1" id="KW-1003">Cell membrane</keyword>
<feature type="domain" description="Lipopolysaccharide assembly protein A" evidence="6">
    <location>
        <begin position="21"/>
        <end position="84"/>
    </location>
</feature>
<dbReference type="AlphaFoldDB" id="A0A1G6ZH12"/>
<evidence type="ECO:0000259" key="6">
    <source>
        <dbReference type="Pfam" id="PF06305"/>
    </source>
</evidence>
<dbReference type="OrthoDB" id="7279983at2"/>
<accession>A0A1G6ZH12</accession>
<dbReference type="Proteomes" id="UP000198925">
    <property type="component" value="Unassembled WGS sequence"/>
</dbReference>
<keyword evidence="3 5" id="KW-1133">Transmembrane helix</keyword>
<name>A0A1G6ZH12_9PROT</name>
<evidence type="ECO:0000313" key="8">
    <source>
        <dbReference type="Proteomes" id="UP000198925"/>
    </source>
</evidence>
<protein>
    <recommendedName>
        <fullName evidence="6">Lipopolysaccharide assembly protein A domain-containing protein</fullName>
    </recommendedName>
</protein>
<evidence type="ECO:0000256" key="1">
    <source>
        <dbReference type="ARBA" id="ARBA00022475"/>
    </source>
</evidence>
<dbReference type="STRING" id="938405.SAMN02927895_01201"/>
<proteinExistence type="predicted"/>
<dbReference type="RefSeq" id="WP_090561351.1">
    <property type="nucleotide sequence ID" value="NZ_FMXZ01000002.1"/>
</dbReference>
<dbReference type="EMBL" id="FMZX01000016">
    <property type="protein sequence ID" value="SDE01751.1"/>
    <property type="molecule type" value="Genomic_DNA"/>
</dbReference>
<dbReference type="Pfam" id="PF06305">
    <property type="entry name" value="LapA_dom"/>
    <property type="match status" value="1"/>
</dbReference>
<evidence type="ECO:0000256" key="5">
    <source>
        <dbReference type="SAM" id="Phobius"/>
    </source>
</evidence>
<keyword evidence="2 5" id="KW-0812">Transmembrane</keyword>
<evidence type="ECO:0000313" key="7">
    <source>
        <dbReference type="EMBL" id="SDE01751.1"/>
    </source>
</evidence>
<feature type="transmembrane region" description="Helical" evidence="5">
    <location>
        <begin position="38"/>
        <end position="64"/>
    </location>
</feature>
<reference evidence="7 8" key="1">
    <citation type="submission" date="2016-10" db="EMBL/GenBank/DDBJ databases">
        <authorList>
            <person name="de Groot N.N."/>
        </authorList>
    </citation>
    <scope>NUCLEOTIDE SEQUENCE [LARGE SCALE GENOMIC DNA]</scope>
    <source>
        <strain evidence="7 8">CPCC 100156</strain>
    </source>
</reference>
<evidence type="ECO:0000256" key="3">
    <source>
        <dbReference type="ARBA" id="ARBA00022989"/>
    </source>
</evidence>
<dbReference type="InterPro" id="IPR010445">
    <property type="entry name" value="LapA_dom"/>
</dbReference>